<dbReference type="InterPro" id="IPR045247">
    <property type="entry name" value="Oye-like"/>
</dbReference>
<evidence type="ECO:0000256" key="1">
    <source>
        <dbReference type="ARBA" id="ARBA00001917"/>
    </source>
</evidence>
<evidence type="ECO:0000256" key="2">
    <source>
        <dbReference type="ARBA" id="ARBA00005979"/>
    </source>
</evidence>
<dbReference type="PANTHER" id="PTHR22893">
    <property type="entry name" value="NADH OXIDOREDUCTASE-RELATED"/>
    <property type="match status" value="1"/>
</dbReference>
<comment type="similarity">
    <text evidence="2">Belongs to the NADH:flavin oxidoreductase/NADH oxidase family.</text>
</comment>
<protein>
    <submittedName>
        <fullName evidence="5">N-ethylmaleimide reductase</fullName>
    </submittedName>
</protein>
<dbReference type="Pfam" id="PF00724">
    <property type="entry name" value="Oxidored_FMN"/>
    <property type="match status" value="1"/>
</dbReference>
<organism evidence="5 6">
    <name type="scientific">Chitinophaga eiseniae</name>
    <dbReference type="NCBI Taxonomy" id="634771"/>
    <lineage>
        <taxon>Bacteria</taxon>
        <taxon>Pseudomonadati</taxon>
        <taxon>Bacteroidota</taxon>
        <taxon>Chitinophagia</taxon>
        <taxon>Chitinophagales</taxon>
        <taxon>Chitinophagaceae</taxon>
        <taxon>Chitinophaga</taxon>
    </lineage>
</organism>
<proteinExistence type="inferred from homology"/>
<dbReference type="OrthoDB" id="9772736at2"/>
<feature type="domain" description="NADH:flavin oxidoreductase/NADH oxidase N-terminal" evidence="4">
    <location>
        <begin position="2"/>
        <end position="344"/>
    </location>
</feature>
<dbReference type="InterPro" id="IPR001155">
    <property type="entry name" value="OxRdtase_FMN_N"/>
</dbReference>
<keyword evidence="6" id="KW-1185">Reference proteome</keyword>
<dbReference type="CDD" id="cd02933">
    <property type="entry name" value="OYE_like_FMN"/>
    <property type="match status" value="1"/>
</dbReference>
<dbReference type="FunFam" id="3.20.20.70:FF:000059">
    <property type="entry name" value="N-ethylmaleimide reductase, FMN-linked"/>
    <property type="match status" value="1"/>
</dbReference>
<evidence type="ECO:0000256" key="3">
    <source>
        <dbReference type="ARBA" id="ARBA00023002"/>
    </source>
</evidence>
<keyword evidence="3" id="KW-0560">Oxidoreductase</keyword>
<comment type="cofactor">
    <cofactor evidence="1">
        <name>FMN</name>
        <dbReference type="ChEBI" id="CHEBI:58210"/>
    </cofactor>
</comment>
<dbReference type="AlphaFoldDB" id="A0A1T4Q1Z1"/>
<evidence type="ECO:0000313" key="5">
    <source>
        <dbReference type="EMBL" id="SJZ97248.1"/>
    </source>
</evidence>
<dbReference type="RefSeq" id="WP_078668695.1">
    <property type="nucleotide sequence ID" value="NZ_FUWZ01000002.1"/>
</dbReference>
<reference evidence="6" key="1">
    <citation type="submission" date="2017-02" db="EMBL/GenBank/DDBJ databases">
        <authorList>
            <person name="Varghese N."/>
            <person name="Submissions S."/>
        </authorList>
    </citation>
    <scope>NUCLEOTIDE SEQUENCE [LARGE SCALE GENOMIC DNA]</scope>
    <source>
        <strain evidence="6">DSM 22224</strain>
    </source>
</reference>
<dbReference type="SUPFAM" id="SSF51395">
    <property type="entry name" value="FMN-linked oxidoreductases"/>
    <property type="match status" value="1"/>
</dbReference>
<dbReference type="GO" id="GO:0016628">
    <property type="term" value="F:oxidoreductase activity, acting on the CH-CH group of donors, NAD or NADP as acceptor"/>
    <property type="evidence" value="ECO:0007669"/>
    <property type="project" value="UniProtKB-ARBA"/>
</dbReference>
<dbReference type="EMBL" id="FUWZ01000002">
    <property type="protein sequence ID" value="SJZ97248.1"/>
    <property type="molecule type" value="Genomic_DNA"/>
</dbReference>
<dbReference type="GO" id="GO:0010181">
    <property type="term" value="F:FMN binding"/>
    <property type="evidence" value="ECO:0007669"/>
    <property type="project" value="InterPro"/>
</dbReference>
<gene>
    <name evidence="5" type="ORF">SAMN04488128_102103</name>
</gene>
<name>A0A1T4Q1Z1_9BACT</name>
<dbReference type="Proteomes" id="UP000190367">
    <property type="component" value="Unassembled WGS sequence"/>
</dbReference>
<evidence type="ECO:0000259" key="4">
    <source>
        <dbReference type="Pfam" id="PF00724"/>
    </source>
</evidence>
<dbReference type="STRING" id="634771.SAMN04488128_102103"/>
<dbReference type="Gene3D" id="3.20.20.70">
    <property type="entry name" value="Aldolase class I"/>
    <property type="match status" value="1"/>
</dbReference>
<dbReference type="InterPro" id="IPR013785">
    <property type="entry name" value="Aldolase_TIM"/>
</dbReference>
<accession>A0A1T4Q1Z1</accession>
<sequence>MLFTNHTIGNIILHNRIVMPPMTRSRAGAGDVATDEMAEYYAQRATAGLIITEGTQISRQGQGYAWTPGIYSPAQVEGWKKVTDAVHREGGKIFAQLWHVGRVSHVSLQPGGAAPVAPSAIQAEGVKVVIDATGNGPTGGGIRKEQHSMPRELTIPEIAAIIEDYAVAAKNAVAAGFDGVELHGANGYLIEQFIDSQTNRRTDKYGGSLENRLRFLKEVTTAVANAIGKERVGVRQAPLTTLMGAQDDHPEETYIAAARLLNEIGVAYIHIAEADWEDAPVMAPAFKEAYREAFKGTLIYSGKYNKAKAEEALKKGWADLVGFGRPFIANPDLPYRLEYDLPLNVPDPSTFFGGTGKGYTDYARYQQPADVLA</sequence>
<dbReference type="PANTHER" id="PTHR22893:SF91">
    <property type="entry name" value="NADPH DEHYDROGENASE 2-RELATED"/>
    <property type="match status" value="1"/>
</dbReference>
<dbReference type="GO" id="GO:0005829">
    <property type="term" value="C:cytosol"/>
    <property type="evidence" value="ECO:0007669"/>
    <property type="project" value="UniProtKB-ARBA"/>
</dbReference>
<evidence type="ECO:0000313" key="6">
    <source>
        <dbReference type="Proteomes" id="UP000190367"/>
    </source>
</evidence>